<dbReference type="RefSeq" id="WP_064123315.1">
    <property type="nucleotide sequence ID" value="NZ_CP015243.1"/>
</dbReference>
<sequence length="289" mass="30345">MRVVIGIDGGGSGTRLLARDGSGRTVALEGGPSGLSLGVERAWATLEGLIEQAHRALGIELDPKRVSLCLGLAGVNQPHWRAQLLALMPEGARVQLESDAYTTLIGAHRGRPGAIVALGTGSVGEALLSDGRRIEVGGYGFPSGDDASGAWFGLRATLHLQRVLDRRAVSDDFSHALAERLGVDRRQALIEWLTKADQTAYAGLAPVVLAHPEHPMVKALIIEAEQELWRMLDALCGSEPTLPVALCGGFAEALGKHLTAELRARFSSPQESAVAGALRLASALTAAGH</sequence>
<dbReference type="Gene3D" id="3.30.420.40">
    <property type="match status" value="2"/>
</dbReference>
<evidence type="ECO:0000259" key="1">
    <source>
        <dbReference type="Pfam" id="PF01869"/>
    </source>
</evidence>
<dbReference type="Pfam" id="PF01869">
    <property type="entry name" value="BcrAD_BadFG"/>
    <property type="match status" value="1"/>
</dbReference>
<dbReference type="CDD" id="cd24082">
    <property type="entry name" value="ASKHA_NBD_GspK-like"/>
    <property type="match status" value="1"/>
</dbReference>
<dbReference type="Proteomes" id="UP000077875">
    <property type="component" value="Chromosome"/>
</dbReference>
<name>A0A172YGP2_9GAMM</name>
<dbReference type="PANTHER" id="PTHR43190:SF3">
    <property type="entry name" value="N-ACETYL-D-GLUCOSAMINE KINASE"/>
    <property type="match status" value="1"/>
</dbReference>
<dbReference type="InterPro" id="IPR043129">
    <property type="entry name" value="ATPase_NBD"/>
</dbReference>
<feature type="domain" description="ATPase BadF/BadG/BcrA/BcrD type" evidence="1">
    <location>
        <begin position="5"/>
        <end position="258"/>
    </location>
</feature>
<dbReference type="InterPro" id="IPR002731">
    <property type="entry name" value="ATPase_BadF"/>
</dbReference>
<organism evidence="2 3">
    <name type="scientific">Halotalea alkalilenta</name>
    <dbReference type="NCBI Taxonomy" id="376489"/>
    <lineage>
        <taxon>Bacteria</taxon>
        <taxon>Pseudomonadati</taxon>
        <taxon>Pseudomonadota</taxon>
        <taxon>Gammaproteobacteria</taxon>
        <taxon>Oceanospirillales</taxon>
        <taxon>Halomonadaceae</taxon>
        <taxon>Halotalea</taxon>
    </lineage>
</organism>
<dbReference type="SUPFAM" id="SSF53067">
    <property type="entry name" value="Actin-like ATPase domain"/>
    <property type="match status" value="2"/>
</dbReference>
<evidence type="ECO:0000313" key="3">
    <source>
        <dbReference type="Proteomes" id="UP000077875"/>
    </source>
</evidence>
<accession>A0A172YGP2</accession>
<proteinExistence type="predicted"/>
<gene>
    <name evidence="2" type="ORF">A5892_13970</name>
</gene>
<protein>
    <recommendedName>
        <fullName evidence="1">ATPase BadF/BadG/BcrA/BcrD type domain-containing protein</fullName>
    </recommendedName>
</protein>
<dbReference type="EMBL" id="CP015243">
    <property type="protein sequence ID" value="ANF58438.1"/>
    <property type="molecule type" value="Genomic_DNA"/>
</dbReference>
<dbReference type="InterPro" id="IPR052519">
    <property type="entry name" value="Euk-type_GlcNAc_Kinase"/>
</dbReference>
<dbReference type="PANTHER" id="PTHR43190">
    <property type="entry name" value="N-ACETYL-D-GLUCOSAMINE KINASE"/>
    <property type="match status" value="1"/>
</dbReference>
<dbReference type="KEGG" id="haa:A5892_13970"/>
<dbReference type="STRING" id="376489.A5892_13970"/>
<dbReference type="AlphaFoldDB" id="A0A172YGP2"/>
<keyword evidence="3" id="KW-1185">Reference proteome</keyword>
<evidence type="ECO:0000313" key="2">
    <source>
        <dbReference type="EMBL" id="ANF58438.1"/>
    </source>
</evidence>
<reference evidence="2 3" key="1">
    <citation type="submission" date="2016-04" db="EMBL/GenBank/DDBJ databases">
        <title>Complete Genome Sequence of Halotalea alkalilenta IHB B 13600.</title>
        <authorList>
            <person name="Swarnkar M.K."/>
            <person name="Sharma A."/>
            <person name="Kaushal K."/>
            <person name="Soni R."/>
            <person name="Rana S."/>
            <person name="Singh A.K."/>
            <person name="Gulati A."/>
        </authorList>
    </citation>
    <scope>NUCLEOTIDE SEQUENCE [LARGE SCALE GENOMIC DNA]</scope>
    <source>
        <strain evidence="2 3">IHB B 13600</strain>
    </source>
</reference>